<dbReference type="InterPro" id="IPR011006">
    <property type="entry name" value="CheY-like_superfamily"/>
</dbReference>
<reference evidence="8 9" key="1">
    <citation type="submission" date="2018-09" db="EMBL/GenBank/DDBJ databases">
        <title>Genome sequencing of Nocardioides immobilis CCTCC AB 2017083 for comparison to Nocardioides silvaticus.</title>
        <authorList>
            <person name="Li C."/>
            <person name="Wang G."/>
        </authorList>
    </citation>
    <scope>NUCLEOTIDE SEQUENCE [LARGE SCALE GENOMIC DNA]</scope>
    <source>
        <strain evidence="8 9">CCTCC AB 2017083</strain>
    </source>
</reference>
<dbReference type="PRINTS" id="PR00038">
    <property type="entry name" value="HTHLUXR"/>
</dbReference>
<dbReference type="RefSeq" id="WP_118923229.1">
    <property type="nucleotide sequence ID" value="NZ_QXGH01000010.1"/>
</dbReference>
<evidence type="ECO:0000313" key="8">
    <source>
        <dbReference type="EMBL" id="RHW28319.1"/>
    </source>
</evidence>
<gene>
    <name evidence="8" type="ORF">D0Z08_04910</name>
</gene>
<feature type="modified residue" description="4-aspartylphosphate" evidence="5">
    <location>
        <position position="55"/>
    </location>
</feature>
<name>A0A417Y6N8_9ACTN</name>
<dbReference type="InterPro" id="IPR001789">
    <property type="entry name" value="Sig_transdc_resp-reg_receiver"/>
</dbReference>
<evidence type="ECO:0000256" key="3">
    <source>
        <dbReference type="ARBA" id="ARBA00023125"/>
    </source>
</evidence>
<dbReference type="PANTHER" id="PTHR43214">
    <property type="entry name" value="TWO-COMPONENT RESPONSE REGULATOR"/>
    <property type="match status" value="1"/>
</dbReference>
<dbReference type="GO" id="GO:0003677">
    <property type="term" value="F:DNA binding"/>
    <property type="evidence" value="ECO:0007669"/>
    <property type="project" value="UniProtKB-KW"/>
</dbReference>
<proteinExistence type="predicted"/>
<dbReference type="Gene3D" id="3.40.50.2300">
    <property type="match status" value="1"/>
</dbReference>
<dbReference type="InterPro" id="IPR039420">
    <property type="entry name" value="WalR-like"/>
</dbReference>
<comment type="caution">
    <text evidence="8">The sequence shown here is derived from an EMBL/GenBank/DDBJ whole genome shotgun (WGS) entry which is preliminary data.</text>
</comment>
<dbReference type="SUPFAM" id="SSF46894">
    <property type="entry name" value="C-terminal effector domain of the bipartite response regulators"/>
    <property type="match status" value="1"/>
</dbReference>
<dbReference type="CDD" id="cd06170">
    <property type="entry name" value="LuxR_C_like"/>
    <property type="match status" value="1"/>
</dbReference>
<dbReference type="InterPro" id="IPR058245">
    <property type="entry name" value="NreC/VraR/RcsB-like_REC"/>
</dbReference>
<evidence type="ECO:0000256" key="1">
    <source>
        <dbReference type="ARBA" id="ARBA00022553"/>
    </source>
</evidence>
<keyword evidence="3 8" id="KW-0238">DNA-binding</keyword>
<dbReference type="PANTHER" id="PTHR43214:SF24">
    <property type="entry name" value="TRANSCRIPTIONAL REGULATORY PROTEIN NARL-RELATED"/>
    <property type="match status" value="1"/>
</dbReference>
<feature type="domain" description="Response regulatory" evidence="7">
    <location>
        <begin position="4"/>
        <end position="117"/>
    </location>
</feature>
<sequence>MTIRVVIADDEAIVRHGLRLILDSQDDLEVVGEAADGVEAVRLVRQGDVDVVLMDLRMPHLGGIEATRLVADHARVLVLTTYDLDDNLYRAVQAGACGFLLKTSPPEDLVHAVRVVARGDALLEPIMLTRLLQEFVRQPPPGTAVPEPFLTLSDRELDVLRLVAVGLTNAEIAARLHVSAGTVKTHVASILAKLGVRDRIQAVVACYESGFVRPGLQ</sequence>
<dbReference type="OrthoDB" id="9808843at2"/>
<dbReference type="PROSITE" id="PS50043">
    <property type="entry name" value="HTH_LUXR_2"/>
    <property type="match status" value="1"/>
</dbReference>
<evidence type="ECO:0000259" key="7">
    <source>
        <dbReference type="PROSITE" id="PS50110"/>
    </source>
</evidence>
<dbReference type="SMART" id="SM00448">
    <property type="entry name" value="REC"/>
    <property type="match status" value="1"/>
</dbReference>
<organism evidence="8 9">
    <name type="scientific">Nocardioides immobilis</name>
    <dbReference type="NCBI Taxonomy" id="2049295"/>
    <lineage>
        <taxon>Bacteria</taxon>
        <taxon>Bacillati</taxon>
        <taxon>Actinomycetota</taxon>
        <taxon>Actinomycetes</taxon>
        <taxon>Propionibacteriales</taxon>
        <taxon>Nocardioidaceae</taxon>
        <taxon>Nocardioides</taxon>
    </lineage>
</organism>
<dbReference type="SMART" id="SM00421">
    <property type="entry name" value="HTH_LUXR"/>
    <property type="match status" value="1"/>
</dbReference>
<dbReference type="CDD" id="cd17535">
    <property type="entry name" value="REC_NarL-like"/>
    <property type="match status" value="1"/>
</dbReference>
<dbReference type="GO" id="GO:0000160">
    <property type="term" value="P:phosphorelay signal transduction system"/>
    <property type="evidence" value="ECO:0007669"/>
    <property type="project" value="InterPro"/>
</dbReference>
<keyword evidence="1 5" id="KW-0597">Phosphoprotein</keyword>
<dbReference type="EMBL" id="QXGH01000010">
    <property type="protein sequence ID" value="RHW28319.1"/>
    <property type="molecule type" value="Genomic_DNA"/>
</dbReference>
<dbReference type="Pfam" id="PF00196">
    <property type="entry name" value="GerE"/>
    <property type="match status" value="1"/>
</dbReference>
<evidence type="ECO:0000256" key="2">
    <source>
        <dbReference type="ARBA" id="ARBA00023015"/>
    </source>
</evidence>
<dbReference type="GO" id="GO:0006355">
    <property type="term" value="P:regulation of DNA-templated transcription"/>
    <property type="evidence" value="ECO:0007669"/>
    <property type="project" value="InterPro"/>
</dbReference>
<evidence type="ECO:0000256" key="4">
    <source>
        <dbReference type="ARBA" id="ARBA00023163"/>
    </source>
</evidence>
<feature type="domain" description="HTH luxR-type" evidence="6">
    <location>
        <begin position="145"/>
        <end position="210"/>
    </location>
</feature>
<dbReference type="SUPFAM" id="SSF52172">
    <property type="entry name" value="CheY-like"/>
    <property type="match status" value="1"/>
</dbReference>
<evidence type="ECO:0000259" key="6">
    <source>
        <dbReference type="PROSITE" id="PS50043"/>
    </source>
</evidence>
<dbReference type="PROSITE" id="PS00622">
    <property type="entry name" value="HTH_LUXR_1"/>
    <property type="match status" value="1"/>
</dbReference>
<accession>A0A417Y6N8</accession>
<dbReference type="InterPro" id="IPR016032">
    <property type="entry name" value="Sig_transdc_resp-reg_C-effctor"/>
</dbReference>
<evidence type="ECO:0000313" key="9">
    <source>
        <dbReference type="Proteomes" id="UP000283644"/>
    </source>
</evidence>
<dbReference type="InterPro" id="IPR000792">
    <property type="entry name" value="Tscrpt_reg_LuxR_C"/>
</dbReference>
<protein>
    <submittedName>
        <fullName evidence="8">DNA-binding response regulator</fullName>
    </submittedName>
</protein>
<dbReference type="AlphaFoldDB" id="A0A417Y6N8"/>
<keyword evidence="2" id="KW-0805">Transcription regulation</keyword>
<dbReference type="PROSITE" id="PS50110">
    <property type="entry name" value="RESPONSE_REGULATORY"/>
    <property type="match status" value="1"/>
</dbReference>
<dbReference type="Pfam" id="PF00072">
    <property type="entry name" value="Response_reg"/>
    <property type="match status" value="1"/>
</dbReference>
<keyword evidence="4" id="KW-0804">Transcription</keyword>
<dbReference type="Proteomes" id="UP000283644">
    <property type="component" value="Unassembled WGS sequence"/>
</dbReference>
<evidence type="ECO:0000256" key="5">
    <source>
        <dbReference type="PROSITE-ProRule" id="PRU00169"/>
    </source>
</evidence>
<keyword evidence="9" id="KW-1185">Reference proteome</keyword>